<feature type="non-terminal residue" evidence="2">
    <location>
        <position position="650"/>
    </location>
</feature>
<feature type="compositionally biased region" description="Basic and acidic residues" evidence="1">
    <location>
        <begin position="94"/>
        <end position="119"/>
    </location>
</feature>
<evidence type="ECO:0000256" key="1">
    <source>
        <dbReference type="SAM" id="MobiDB-lite"/>
    </source>
</evidence>
<proteinExistence type="predicted"/>
<feature type="compositionally biased region" description="Polar residues" evidence="1">
    <location>
        <begin position="171"/>
        <end position="181"/>
    </location>
</feature>
<gene>
    <name evidence="2" type="ORF">P5673_014937</name>
</gene>
<feature type="region of interest" description="Disordered" evidence="1">
    <location>
        <begin position="191"/>
        <end position="235"/>
    </location>
</feature>
<reference evidence="2" key="2">
    <citation type="journal article" date="2023" name="Science">
        <title>Genomic signatures of disease resistance in endangered staghorn corals.</title>
        <authorList>
            <person name="Vollmer S.V."/>
            <person name="Selwyn J.D."/>
            <person name="Despard B.A."/>
            <person name="Roesel C.L."/>
        </authorList>
    </citation>
    <scope>NUCLEOTIDE SEQUENCE</scope>
    <source>
        <strain evidence="2">K2</strain>
    </source>
</reference>
<feature type="compositionally biased region" description="Polar residues" evidence="1">
    <location>
        <begin position="221"/>
        <end position="233"/>
    </location>
</feature>
<dbReference type="AlphaFoldDB" id="A0AAD9QJ22"/>
<organism evidence="2 3">
    <name type="scientific">Acropora cervicornis</name>
    <name type="common">Staghorn coral</name>
    <dbReference type="NCBI Taxonomy" id="6130"/>
    <lineage>
        <taxon>Eukaryota</taxon>
        <taxon>Metazoa</taxon>
        <taxon>Cnidaria</taxon>
        <taxon>Anthozoa</taxon>
        <taxon>Hexacorallia</taxon>
        <taxon>Scleractinia</taxon>
        <taxon>Astrocoeniina</taxon>
        <taxon>Acroporidae</taxon>
        <taxon>Acropora</taxon>
    </lineage>
</organism>
<keyword evidence="3" id="KW-1185">Reference proteome</keyword>
<protein>
    <submittedName>
        <fullName evidence="2">Uncharacterized protein</fullName>
    </submittedName>
</protein>
<feature type="region of interest" description="Disordered" evidence="1">
    <location>
        <begin position="342"/>
        <end position="375"/>
    </location>
</feature>
<dbReference type="Proteomes" id="UP001249851">
    <property type="component" value="Unassembled WGS sequence"/>
</dbReference>
<sequence length="650" mass="71112">RKTFSPSGEFQTENQAEDNSEEKTSTDSINGSPKVEDHGGAFPQRGSDNRAHSKRNGQHFGVASAGPRWNNLARDFGPQIEDKRRMRIKKKKKQALEQDEERKGHEPEQTERAKHTAQRADSKGIVFPIIFAAVSIGFVVLDPSLSNNSEKDDNEEAALEEIVIEKDNDQSAESSKQTKPPSAQIAAEEIKNKDHGTWTLAESSSKDSKTEKSCNIIEIPETNSPDSSKTIASLSDELTENECCDRFSSLTAPSSPPLDLGSHNAIVIEPQRSDSASTASDRSTTAISSSPKKSSTSDVSSSSGGELTGTAFSTTDNSADSSTQSCKVPVAPVDEIVITIEDDYQDGKANQSNESVTKRDRRINGSENSGKNEQTITAPSEIVAENKSSISQEVNGDHFRPCKACSDGEEGGDDMVGKTVRKPLLKEHGVSFSTVNNGENKPDEMKGGSEGFKSTLKDHTECPKMQEKVTEKVETKQTNQCVGAIEDHEKASVMKALTDAIGEFVIIDNYVVPLSALDTCKKLFPNERTLPSHNKRDNYTCETQPIVDDFETYEPDIPDKNAVKGTPWEEVEFGIRGGSKGGPFKNRTRTKEGDQLNAVDEVQRSPSIRNSSCKISGFDHEKNPQVGCSCSFCENHWSKTHSPRYLKVPR</sequence>
<evidence type="ECO:0000313" key="3">
    <source>
        <dbReference type="Proteomes" id="UP001249851"/>
    </source>
</evidence>
<name>A0AAD9QJ22_ACRCE</name>
<feature type="region of interest" description="Disordered" evidence="1">
    <location>
        <begin position="1"/>
        <end position="119"/>
    </location>
</feature>
<feature type="compositionally biased region" description="Polar residues" evidence="1">
    <location>
        <begin position="1"/>
        <end position="14"/>
    </location>
</feature>
<comment type="caution">
    <text evidence="2">The sequence shown here is derived from an EMBL/GenBank/DDBJ whole genome shotgun (WGS) entry which is preliminary data.</text>
</comment>
<dbReference type="EMBL" id="JARQWQ010000030">
    <property type="protein sequence ID" value="KAK2562167.1"/>
    <property type="molecule type" value="Genomic_DNA"/>
</dbReference>
<feature type="region of interest" description="Disordered" evidence="1">
    <location>
        <begin position="165"/>
        <end position="184"/>
    </location>
</feature>
<feature type="region of interest" description="Disordered" evidence="1">
    <location>
        <begin position="270"/>
        <end position="326"/>
    </location>
</feature>
<feature type="compositionally biased region" description="Low complexity" evidence="1">
    <location>
        <begin position="273"/>
        <end position="303"/>
    </location>
</feature>
<feature type="compositionally biased region" description="Polar residues" evidence="1">
    <location>
        <begin position="310"/>
        <end position="326"/>
    </location>
</feature>
<reference evidence="2" key="1">
    <citation type="journal article" date="2023" name="G3 (Bethesda)">
        <title>Whole genome assembly and annotation of the endangered Caribbean coral Acropora cervicornis.</title>
        <authorList>
            <person name="Selwyn J.D."/>
            <person name="Vollmer S.V."/>
        </authorList>
    </citation>
    <scope>NUCLEOTIDE SEQUENCE</scope>
    <source>
        <strain evidence="2">K2</strain>
    </source>
</reference>
<accession>A0AAD9QJ22</accession>
<feature type="compositionally biased region" description="Polar residues" evidence="1">
    <location>
        <begin position="365"/>
        <end position="375"/>
    </location>
</feature>
<evidence type="ECO:0000313" key="2">
    <source>
        <dbReference type="EMBL" id="KAK2562167.1"/>
    </source>
</evidence>